<dbReference type="AlphaFoldDB" id="A0A5C1QFB8"/>
<keyword evidence="2" id="KW-1185">Reference proteome</keyword>
<reference evidence="1 2" key="1">
    <citation type="submission" date="2019-02" db="EMBL/GenBank/DDBJ databases">
        <authorList>
            <person name="Fomenkov A."/>
            <person name="Dubinina G."/>
            <person name="Grabovich M."/>
            <person name="Vincze T."/>
            <person name="Roberts R.J."/>
        </authorList>
    </citation>
    <scope>NUCLEOTIDE SEQUENCE [LARGE SCALE GENOMIC DNA]</scope>
    <source>
        <strain evidence="1 2">P</strain>
    </source>
</reference>
<proteinExistence type="predicted"/>
<dbReference type="KEGG" id="sper:EW093_09295"/>
<evidence type="ECO:0000313" key="2">
    <source>
        <dbReference type="Proteomes" id="UP000323824"/>
    </source>
</evidence>
<accession>A0A5C1QFB8</accession>
<dbReference type="OrthoDB" id="367417at2"/>
<dbReference type="EMBL" id="CP035807">
    <property type="protein sequence ID" value="QEN04892.1"/>
    <property type="molecule type" value="Genomic_DNA"/>
</dbReference>
<name>A0A5C1QFB8_9SPIO</name>
<evidence type="ECO:0000313" key="1">
    <source>
        <dbReference type="EMBL" id="QEN04892.1"/>
    </source>
</evidence>
<reference evidence="1 2" key="2">
    <citation type="submission" date="2019-09" db="EMBL/GenBank/DDBJ databases">
        <title>Complete Genome Sequence and Methylome Analysis of free living Spirochaetas.</title>
        <authorList>
            <person name="Leshcheva N."/>
            <person name="Mikheeva N."/>
        </authorList>
    </citation>
    <scope>NUCLEOTIDE SEQUENCE [LARGE SCALE GENOMIC DNA]</scope>
    <source>
        <strain evidence="1 2">P</strain>
    </source>
</reference>
<dbReference type="RefSeq" id="WP_149568133.1">
    <property type="nucleotide sequence ID" value="NZ_CP035807.1"/>
</dbReference>
<dbReference type="Proteomes" id="UP000323824">
    <property type="component" value="Chromosome"/>
</dbReference>
<gene>
    <name evidence="1" type="ORF">EW093_09295</name>
</gene>
<organism evidence="1 2">
    <name type="scientific">Thiospirochaeta perfilievii</name>
    <dbReference type="NCBI Taxonomy" id="252967"/>
    <lineage>
        <taxon>Bacteria</taxon>
        <taxon>Pseudomonadati</taxon>
        <taxon>Spirochaetota</taxon>
        <taxon>Spirochaetia</taxon>
        <taxon>Spirochaetales</taxon>
        <taxon>Spirochaetaceae</taxon>
        <taxon>Thiospirochaeta</taxon>
    </lineage>
</organism>
<protein>
    <submittedName>
        <fullName evidence="1">Uncharacterized protein</fullName>
    </submittedName>
</protein>
<sequence>MMFELERDIRKPTIVVPFIGTSGNEEIKDLYIYLRPETNGVRVESLIFSVIHNDPIFRESISLVYLANLPGDFVSSKNIIENHYLLKCEMAKKGRECFTPLMIKQFENWYSVKWDDVEVISAYKALEKLNITSKELFNLWVSDRDFFYVHGQSVKKVGSLYIINYDIPELLKKNSVNTDIAVMLFRTRLKNRELTTLISKMEKALKEGGAIDPKTPPRRCFHYTKSPLEEILDGSGYLYDENGNSLPWENISFSSFLLRRGIEMETIRRLVVSPIVKIEEKGIIKEVYLYDYLMGDSYEEAYHKIANVIDFKEATV</sequence>